<dbReference type="GO" id="GO:0006508">
    <property type="term" value="P:proteolysis"/>
    <property type="evidence" value="ECO:0007669"/>
    <property type="project" value="UniProtKB-KW"/>
</dbReference>
<keyword evidence="11" id="KW-1185">Reference proteome</keyword>
<dbReference type="GO" id="GO:0008236">
    <property type="term" value="F:serine-type peptidase activity"/>
    <property type="evidence" value="ECO:0007669"/>
    <property type="project" value="UniProtKB-KW"/>
</dbReference>
<evidence type="ECO:0000259" key="9">
    <source>
        <dbReference type="Pfam" id="PF00930"/>
    </source>
</evidence>
<keyword evidence="6" id="KW-0378">Hydrolase</keyword>
<gene>
    <name evidence="12" type="primary">DPP8</name>
</gene>
<evidence type="ECO:0000256" key="1">
    <source>
        <dbReference type="ARBA" id="ARBA00001257"/>
    </source>
</evidence>
<dbReference type="GO" id="GO:0004177">
    <property type="term" value="F:aminopeptidase activity"/>
    <property type="evidence" value="ECO:0007669"/>
    <property type="project" value="UniProtKB-KW"/>
</dbReference>
<reference evidence="12" key="1">
    <citation type="submission" date="2025-08" db="UniProtKB">
        <authorList>
            <consortium name="RefSeq"/>
        </authorList>
    </citation>
    <scope>IDENTIFICATION</scope>
</reference>
<keyword evidence="4" id="KW-0031">Aminopeptidase</keyword>
<dbReference type="PANTHER" id="PTHR11731:SF98">
    <property type="entry name" value="DIPEPTIDYL PEPTIDASE 8"/>
    <property type="match status" value="1"/>
</dbReference>
<accession>A0A2Y9DHK8</accession>
<dbReference type="Pfam" id="PF00326">
    <property type="entry name" value="Peptidase_S9"/>
    <property type="match status" value="1"/>
</dbReference>
<dbReference type="EC" id="3.4.14.5" evidence="3"/>
<keyword evidence="7" id="KW-0720">Serine protease</keyword>
<dbReference type="FunCoup" id="A0A2Y9DHK8">
    <property type="interactions" value="2781"/>
</dbReference>
<dbReference type="SUPFAM" id="SSF53474">
    <property type="entry name" value="alpha/beta-Hydrolases"/>
    <property type="match status" value="1"/>
</dbReference>
<dbReference type="Gene3D" id="2.140.10.30">
    <property type="entry name" value="Dipeptidylpeptidase IV, N-terminal domain"/>
    <property type="match status" value="2"/>
</dbReference>
<comment type="similarity">
    <text evidence="2">Belongs to the peptidase S9B family. DPPIV subfamily.</text>
</comment>
<evidence type="ECO:0000256" key="5">
    <source>
        <dbReference type="ARBA" id="ARBA00022670"/>
    </source>
</evidence>
<keyword evidence="5" id="KW-0645">Protease</keyword>
<evidence type="ECO:0000256" key="3">
    <source>
        <dbReference type="ARBA" id="ARBA00012062"/>
    </source>
</evidence>
<evidence type="ECO:0000313" key="12">
    <source>
        <dbReference type="RefSeq" id="XP_004374728.1"/>
    </source>
</evidence>
<protein>
    <recommendedName>
        <fullName evidence="3">dipeptidyl-peptidase IV</fullName>
        <ecNumber evidence="3">3.4.14.5</ecNumber>
    </recommendedName>
</protein>
<dbReference type="GeneID" id="101341317"/>
<dbReference type="AlphaFoldDB" id="A0A2Y9DHK8"/>
<dbReference type="CTD" id="54878"/>
<dbReference type="InterPro" id="IPR002469">
    <property type="entry name" value="Peptidase_S9B_N"/>
</dbReference>
<evidence type="ECO:0000259" key="8">
    <source>
        <dbReference type="Pfam" id="PF00326"/>
    </source>
</evidence>
<proteinExistence type="inferred from homology"/>
<dbReference type="Gene3D" id="3.40.50.1820">
    <property type="entry name" value="alpha/beta hydrolase"/>
    <property type="match status" value="1"/>
</dbReference>
<feature type="domain" description="Dipeptidyl peptidase 8 /9 ,N-terminal" evidence="10">
    <location>
        <begin position="9"/>
        <end position="162"/>
    </location>
</feature>
<dbReference type="Pfam" id="PF19520">
    <property type="entry name" value="Dpp_8_9_N"/>
    <property type="match status" value="1"/>
</dbReference>
<dbReference type="OrthoDB" id="16520at2759"/>
<dbReference type="FunFam" id="3.40.50.1820:FF:000016">
    <property type="entry name" value="Dipeptidyl peptidase 8-like isoform"/>
    <property type="match status" value="1"/>
</dbReference>
<dbReference type="InterPro" id="IPR050278">
    <property type="entry name" value="Serine_Prot_S9B/DPPIV"/>
</dbReference>
<dbReference type="RefSeq" id="XP_004374728.1">
    <property type="nucleotide sequence ID" value="XM_004374671.3"/>
</dbReference>
<dbReference type="Pfam" id="PF00930">
    <property type="entry name" value="DPPIV_N"/>
    <property type="match status" value="2"/>
</dbReference>
<feature type="domain" description="Dipeptidylpeptidase IV N-terminal" evidence="9">
    <location>
        <begin position="357"/>
        <end position="422"/>
    </location>
</feature>
<dbReference type="FunFam" id="2.140.10.30:FF:000002">
    <property type="entry name" value="Dipeptidyl peptidase 8-like isoform"/>
    <property type="match status" value="1"/>
</dbReference>
<evidence type="ECO:0000256" key="7">
    <source>
        <dbReference type="ARBA" id="ARBA00022825"/>
    </source>
</evidence>
<sequence>MWKRSGQMKIQSGKCNMAAAMETEQLGVEIFETAECEENIESQDQPKLEPFYVERYSWSQLKKLLADTRKYHGYMMAKAPHDFMFVKRSDPDGPHSDRIYYLAMSGENRENTLFYSEIPKTINKAAVLMLSWKPLLDLFQATLDYGMYSREEELLRERKRIGTVGIASYDYHQGSGTFLFQAGSGIYHVKDGGPQGFTQQPLRPNLVETSCPNIRMDPKLCPADPDWIAFIHSSDIWVSNIVTREERRLTYVHNELANMEEDPRSAGVATFVLQEEFDRYSGYWWCPTAELAPSGGKILRILYEENDESEVEIIHVTSPMLETRRADAFRYPKTGTVPIGIHTHAGTDFLLLVFWQIQVDEVRKLVYFEGTKDSPLEHHLYVVSYANPGEVTRLTDRGYSHSCCISGHCDFFISKYSNQKNPHCVSLYKLSNTEDDPTCRTKEFWATILDSAGPLPDYTPPEIFSFESTTGFTLYGMLYKPHDLQPGKKYPTVLFIYGGPQVQLVNNRFKGVKYFRLNTLASLGYVVVVIDNRGSCHRGLKFEGAFKYKMGQIEIDDQVEGLQYLASQYDFIDLERVGIHGWSYGGYLSLMALMQRSDIFRVAIAGAPVTLWIFYDTGYTERYMGHPDQNEQGYYLGSVAMQAEKFPSEPNRLLLLHGFLDENVHFAHTSILLSFLVRAGKPYDLQIYPQERHSIRVPESGEHYELHLLHYLQENLGSRMAALKVI</sequence>
<evidence type="ECO:0000313" key="11">
    <source>
        <dbReference type="Proteomes" id="UP000248480"/>
    </source>
</evidence>
<dbReference type="GO" id="GO:0008239">
    <property type="term" value="F:dipeptidyl-peptidase activity"/>
    <property type="evidence" value="ECO:0007669"/>
    <property type="project" value="UniProtKB-EC"/>
</dbReference>
<dbReference type="STRING" id="127582.A0A2Y9DHK8"/>
<dbReference type="InterPro" id="IPR045785">
    <property type="entry name" value="Dpp_8/9_N"/>
</dbReference>
<dbReference type="SUPFAM" id="SSF82171">
    <property type="entry name" value="DPP6 N-terminal domain-like"/>
    <property type="match status" value="1"/>
</dbReference>
<organism evidence="11 12">
    <name type="scientific">Trichechus manatus latirostris</name>
    <name type="common">Florida manatee</name>
    <dbReference type="NCBI Taxonomy" id="127582"/>
    <lineage>
        <taxon>Eukaryota</taxon>
        <taxon>Metazoa</taxon>
        <taxon>Chordata</taxon>
        <taxon>Craniata</taxon>
        <taxon>Vertebrata</taxon>
        <taxon>Euteleostomi</taxon>
        <taxon>Mammalia</taxon>
        <taxon>Eutheria</taxon>
        <taxon>Afrotheria</taxon>
        <taxon>Sirenia</taxon>
        <taxon>Trichechidae</taxon>
        <taxon>Trichechus</taxon>
    </lineage>
</organism>
<dbReference type="InParanoid" id="A0A2Y9DHK8"/>
<comment type="catalytic activity">
    <reaction evidence="1">
        <text>Release of an N-terminal dipeptide, Xaa-Yaa-|-Zaa-, from a polypeptide, preferentially when Yaa is Pro, provided Zaa is neither Pro nor hydroxyproline.</text>
        <dbReference type="EC" id="3.4.14.5"/>
    </reaction>
</comment>
<dbReference type="KEGG" id="tmu:101341317"/>
<dbReference type="InterPro" id="IPR029058">
    <property type="entry name" value="AB_hydrolase_fold"/>
</dbReference>
<evidence type="ECO:0000259" key="10">
    <source>
        <dbReference type="Pfam" id="PF19520"/>
    </source>
</evidence>
<evidence type="ECO:0000256" key="6">
    <source>
        <dbReference type="ARBA" id="ARBA00022801"/>
    </source>
</evidence>
<feature type="domain" description="Dipeptidylpeptidase IV N-terminal" evidence="9">
    <location>
        <begin position="175"/>
        <end position="336"/>
    </location>
</feature>
<feature type="domain" description="Peptidase S9 prolyl oligopeptidase catalytic" evidence="8">
    <location>
        <begin position="515"/>
        <end position="718"/>
    </location>
</feature>
<dbReference type="PANTHER" id="PTHR11731">
    <property type="entry name" value="PROTEASE FAMILY S9B,C DIPEPTIDYL-PEPTIDASE IV-RELATED"/>
    <property type="match status" value="1"/>
</dbReference>
<name>A0A2Y9DHK8_TRIMA</name>
<evidence type="ECO:0000256" key="4">
    <source>
        <dbReference type="ARBA" id="ARBA00022438"/>
    </source>
</evidence>
<evidence type="ECO:0000256" key="2">
    <source>
        <dbReference type="ARBA" id="ARBA00010036"/>
    </source>
</evidence>
<dbReference type="InterPro" id="IPR001375">
    <property type="entry name" value="Peptidase_S9_cat"/>
</dbReference>
<dbReference type="Proteomes" id="UP000248480">
    <property type="component" value="Unplaced"/>
</dbReference>